<dbReference type="GO" id="GO:0008775">
    <property type="term" value="F:acetate CoA-transferase activity"/>
    <property type="evidence" value="ECO:0007669"/>
    <property type="project" value="InterPro"/>
</dbReference>
<dbReference type="Gene3D" id="3.40.1080.10">
    <property type="entry name" value="Glutaconate Coenzyme A-transferase"/>
    <property type="match status" value="1"/>
</dbReference>
<evidence type="ECO:0000313" key="3">
    <source>
        <dbReference type="Proteomes" id="UP000235116"/>
    </source>
</evidence>
<keyword evidence="3" id="KW-1185">Reference proteome</keyword>
<accession>A0A2K9LGM5</accession>
<sequence>MTIPIHHSSVEKCVDHIIETIGKDIRIGLPLGLGKPPELINELYRRAKADQTLKLTIATALSLEVPDPGKGLQKRFLGPFLQRVFGNYPGLDYTRELRAGTVPDNIEIHEFFFKSGSMLGVDQAQQNYISTNYTHSVRDLLALGVNVVAQMLSHRIVDGKDQFSMSCNPETTRDLLPELMKRKQAGEPVLLIGQVNENLPFMVNDAIIEEDMFDVVVNNKEYYSDLFAPPNMPVSTVDHMIGLHASALIADGGTLQIGIGSLGDAIVYGCELRQQQNEAYNAVLKDMNVMHKFGDIINQVGGTDTFEKGLYGNSEMFVDGFYFLIKSNILRRKVYDNEAIQRLLNDGIISESVSINTLDALIDCGAIQPVLTDSDVRLLQHFGVLKAELTLENGTLHINGTTCSADTRQSRQAIAEHCLRSTLKQGRIMHGGFFLGPRAFYDGLKNLGEDTLSAINMTNISYVNQLYGDENLKRLQRTKARFINTVFLAHGLGAATSDGLENGKVVSGVGGQYNFVAQAHELDDARSILMLKSTREKDGHTQSNIVWNYGHITIPRHLRDIYVTEYGIADVRGKCDKDVVAAMLNIADSRFQPELMAKAKQAGKLPKGYQIPEQFRNNTPEALEAALTPYRAKGMFPAFPCGTDFTTEELVVARCLKSMKAKTESKSTLIKAMIRALQNPTAPAQFTPYLERVQLDQPTSMEDKIARVLMMDELKTVLS</sequence>
<dbReference type="RefSeq" id="WP_101892717.1">
    <property type="nucleotide sequence ID" value="NZ_CP022684.1"/>
</dbReference>
<dbReference type="SUPFAM" id="SSF100950">
    <property type="entry name" value="NagB/RpiA/CoA transferase-like"/>
    <property type="match status" value="1"/>
</dbReference>
<dbReference type="GO" id="GO:0006083">
    <property type="term" value="P:acetate metabolic process"/>
    <property type="evidence" value="ECO:0007669"/>
    <property type="project" value="InterPro"/>
</dbReference>
<dbReference type="EMBL" id="CP022684">
    <property type="protein sequence ID" value="AUM11377.1"/>
    <property type="molecule type" value="Genomic_DNA"/>
</dbReference>
<organism evidence="2 3">
    <name type="scientific">Ketobacter alkanivorans</name>
    <dbReference type="NCBI Taxonomy" id="1917421"/>
    <lineage>
        <taxon>Bacteria</taxon>
        <taxon>Pseudomonadati</taxon>
        <taxon>Pseudomonadota</taxon>
        <taxon>Gammaproteobacteria</taxon>
        <taxon>Pseudomonadales</taxon>
        <taxon>Ketobacteraceae</taxon>
        <taxon>Ketobacter</taxon>
    </lineage>
</organism>
<reference evidence="3" key="1">
    <citation type="submission" date="2017-08" db="EMBL/GenBank/DDBJ databases">
        <title>Direct submision.</title>
        <authorList>
            <person name="Kim S.-J."/>
            <person name="Rhee S.-K."/>
        </authorList>
    </citation>
    <scope>NUCLEOTIDE SEQUENCE [LARGE SCALE GENOMIC DNA]</scope>
    <source>
        <strain evidence="3">GI5</strain>
    </source>
</reference>
<gene>
    <name evidence="2" type="ORF">Kalk_02575</name>
</gene>
<dbReference type="PANTHER" id="PTHR21432">
    <property type="entry name" value="ACETYL-COA HYDROLASE-RELATED"/>
    <property type="match status" value="1"/>
</dbReference>
<evidence type="ECO:0000313" key="2">
    <source>
        <dbReference type="EMBL" id="AUM11377.1"/>
    </source>
</evidence>
<evidence type="ECO:0000259" key="1">
    <source>
        <dbReference type="Pfam" id="PF13336"/>
    </source>
</evidence>
<dbReference type="InterPro" id="IPR037171">
    <property type="entry name" value="NagB/RpiA_transferase-like"/>
</dbReference>
<dbReference type="InterPro" id="IPR046433">
    <property type="entry name" value="ActCoA_hydro"/>
</dbReference>
<dbReference type="Proteomes" id="UP000235116">
    <property type="component" value="Chromosome"/>
</dbReference>
<feature type="domain" description="Acetyl-CoA hydrolase/transferase C-terminal" evidence="1">
    <location>
        <begin position="436"/>
        <end position="599"/>
    </location>
</feature>
<dbReference type="InterPro" id="IPR026888">
    <property type="entry name" value="AcetylCoA_hyd_C"/>
</dbReference>
<dbReference type="InterPro" id="IPR038460">
    <property type="entry name" value="AcetylCoA_hyd_C_sf"/>
</dbReference>
<dbReference type="OrthoDB" id="9801795at2"/>
<dbReference type="Pfam" id="PF13336">
    <property type="entry name" value="AcetylCoA_hyd_C"/>
    <property type="match status" value="1"/>
</dbReference>
<protein>
    <recommendedName>
        <fullName evidence="1">Acetyl-CoA hydrolase/transferase C-terminal domain-containing protein</fullName>
    </recommendedName>
</protein>
<proteinExistence type="predicted"/>
<name>A0A2K9LGM5_9GAMM</name>
<dbReference type="Gene3D" id="3.40.1080.20">
    <property type="entry name" value="Acetyl-CoA hydrolase/transferase C-terminal domain"/>
    <property type="match status" value="1"/>
</dbReference>
<dbReference type="PANTHER" id="PTHR21432:SF20">
    <property type="entry name" value="ACETYL-COA HYDROLASE"/>
    <property type="match status" value="1"/>
</dbReference>
<dbReference type="KEGG" id="kak:Kalk_02575"/>
<dbReference type="Gene3D" id="3.30.750.70">
    <property type="entry name" value="4-hydroxybutyrate coenzyme like domains"/>
    <property type="match status" value="1"/>
</dbReference>
<dbReference type="AlphaFoldDB" id="A0A2K9LGM5"/>